<evidence type="ECO:0000313" key="6">
    <source>
        <dbReference type="EMBL" id="OLN27808.1"/>
    </source>
</evidence>
<feature type="binding site" evidence="5">
    <location>
        <position position="56"/>
    </location>
    <ligand>
        <name>Ca(2+)</name>
        <dbReference type="ChEBI" id="CHEBI:29108"/>
    </ligand>
</feature>
<dbReference type="PANTHER" id="PTHR30295">
    <property type="entry name" value="BACTERIOFERRITIN"/>
    <property type="match status" value="1"/>
</dbReference>
<dbReference type="GO" id="GO:0005829">
    <property type="term" value="C:cytosol"/>
    <property type="evidence" value="ECO:0007669"/>
    <property type="project" value="TreeGrafter"/>
</dbReference>
<dbReference type="STRING" id="1888891.DSOL_4356"/>
<dbReference type="RefSeq" id="WP_075366704.1">
    <property type="nucleotide sequence ID" value="NZ_MLBF01000051.1"/>
</dbReference>
<dbReference type="SUPFAM" id="SSF47240">
    <property type="entry name" value="Ferritin-like"/>
    <property type="match status" value="1"/>
</dbReference>
<evidence type="ECO:0000256" key="2">
    <source>
        <dbReference type="ARBA" id="ARBA00022434"/>
    </source>
</evidence>
<organism evidence="6 7">
    <name type="scientific">Desulfosporosinus metallidurans</name>
    <dbReference type="NCBI Taxonomy" id="1888891"/>
    <lineage>
        <taxon>Bacteria</taxon>
        <taxon>Bacillati</taxon>
        <taxon>Bacillota</taxon>
        <taxon>Clostridia</taxon>
        <taxon>Eubacteriales</taxon>
        <taxon>Desulfitobacteriaceae</taxon>
        <taxon>Desulfosporosinus</taxon>
    </lineage>
</organism>
<keyword evidence="2" id="KW-0409">Iron storage</keyword>
<keyword evidence="4" id="KW-0479">Metal-binding</keyword>
<dbReference type="OrthoDB" id="9800585at2"/>
<reference evidence="6 7" key="1">
    <citation type="submission" date="2016-09" db="EMBL/GenBank/DDBJ databases">
        <title>Complete genome of Desulfosporosinus sp. OL.</title>
        <authorList>
            <person name="Mardanov A."/>
            <person name="Beletsky A."/>
            <person name="Panova A."/>
            <person name="Karnachuk O."/>
            <person name="Ravin N."/>
        </authorList>
    </citation>
    <scope>NUCLEOTIDE SEQUENCE [LARGE SCALE GENOMIC DNA]</scope>
    <source>
        <strain evidence="6 7">OL</strain>
    </source>
</reference>
<evidence type="ECO:0000256" key="5">
    <source>
        <dbReference type="PIRSR" id="PIRSR607760-2"/>
    </source>
</evidence>
<dbReference type="EMBL" id="MLBF01000051">
    <property type="protein sequence ID" value="OLN27808.1"/>
    <property type="molecule type" value="Genomic_DNA"/>
</dbReference>
<keyword evidence="6" id="KW-0167">Capsid protein</keyword>
<keyword evidence="3" id="KW-0408">Iron</keyword>
<gene>
    <name evidence="6" type="ORF">DSOL_4356</name>
</gene>
<keyword evidence="7" id="KW-1185">Reference proteome</keyword>
<dbReference type="InterPro" id="IPR012347">
    <property type="entry name" value="Ferritin-like"/>
</dbReference>
<feature type="binding site" evidence="4">
    <location>
        <position position="35"/>
    </location>
    <ligand>
        <name>Mn(2+)</name>
        <dbReference type="ChEBI" id="CHEBI:29035"/>
        <label>1</label>
    </ligand>
</feature>
<comment type="similarity">
    <text evidence="1">Belongs to the manganese catalase family.</text>
</comment>
<dbReference type="Proteomes" id="UP000186102">
    <property type="component" value="Unassembled WGS sequence"/>
</dbReference>
<keyword evidence="4" id="KW-0464">Manganese</keyword>
<protein>
    <submittedName>
        <fullName evidence="6">Polypeptide composition of the spore coat protein CotJC</fullName>
    </submittedName>
</protein>
<dbReference type="PANTHER" id="PTHR30295:SF0">
    <property type="entry name" value="BACTERIOFERRITIN"/>
    <property type="match status" value="1"/>
</dbReference>
<proteinExistence type="inferred from homology"/>
<dbReference type="Pfam" id="PF05067">
    <property type="entry name" value="Mn_catalase"/>
    <property type="match status" value="2"/>
</dbReference>
<keyword evidence="6" id="KW-0946">Virion</keyword>
<comment type="caution">
    <text evidence="6">The sequence shown here is derived from an EMBL/GenBank/DDBJ whole genome shotgun (WGS) entry which is preliminary data.</text>
</comment>
<dbReference type="Gene3D" id="1.20.1260.10">
    <property type="match status" value="2"/>
</dbReference>
<feature type="binding site" evidence="4">
    <location>
        <position position="116"/>
    </location>
    <ligand>
        <name>Mn(2+)</name>
        <dbReference type="ChEBI" id="CHEBI:29035"/>
        <label>1</label>
    </ligand>
</feature>
<feature type="binding site" evidence="4">
    <location>
        <position position="149"/>
    </location>
    <ligand>
        <name>Mn(2+)</name>
        <dbReference type="ChEBI" id="CHEBI:29035"/>
        <label>1</label>
    </ligand>
</feature>
<dbReference type="AlphaFoldDB" id="A0A1Q8QKN0"/>
<dbReference type="InterPro" id="IPR009078">
    <property type="entry name" value="Ferritin-like_SF"/>
</dbReference>
<feature type="binding site" evidence="4">
    <location>
        <position position="68"/>
    </location>
    <ligand>
        <name>Mn(2+)</name>
        <dbReference type="ChEBI" id="CHEBI:29035"/>
        <label>1</label>
    </ligand>
</feature>
<evidence type="ECO:0000256" key="1">
    <source>
        <dbReference type="ARBA" id="ARBA00007644"/>
    </source>
</evidence>
<comment type="cofactor">
    <cofactor evidence="5">
        <name>Ca(2+)</name>
        <dbReference type="ChEBI" id="CHEBI:29108"/>
    </cofactor>
    <text evidence="5">Binds 1 Ca(2+) ion per subunit.</text>
</comment>
<dbReference type="GO" id="GO:0020037">
    <property type="term" value="F:heme binding"/>
    <property type="evidence" value="ECO:0007669"/>
    <property type="project" value="TreeGrafter"/>
</dbReference>
<keyword evidence="5" id="KW-0106">Calcium</keyword>
<accession>A0A1Q8QKN0</accession>
<evidence type="ECO:0000313" key="7">
    <source>
        <dbReference type="Proteomes" id="UP000186102"/>
    </source>
</evidence>
<evidence type="ECO:0000256" key="3">
    <source>
        <dbReference type="ARBA" id="ARBA00023004"/>
    </source>
</evidence>
<feature type="binding site" evidence="4">
    <location>
        <position position="65"/>
    </location>
    <ligand>
        <name>Mn(2+)</name>
        <dbReference type="ChEBI" id="CHEBI:29035"/>
        <label>1</label>
    </ligand>
</feature>
<evidence type="ECO:0000256" key="4">
    <source>
        <dbReference type="PIRSR" id="PIRSR607760-1"/>
    </source>
</evidence>
<comment type="cofactor">
    <cofactor evidence="4">
        <name>Mn(2+)</name>
        <dbReference type="ChEBI" id="CHEBI:29035"/>
    </cofactor>
    <text evidence="4">Binds 2 manganese ions per subunit.</text>
</comment>
<dbReference type="InterPro" id="IPR007760">
    <property type="entry name" value="Mn_catalase"/>
</dbReference>
<dbReference type="GO" id="GO:0005506">
    <property type="term" value="F:iron ion binding"/>
    <property type="evidence" value="ECO:0007669"/>
    <property type="project" value="TreeGrafter"/>
</dbReference>
<dbReference type="GO" id="GO:0004322">
    <property type="term" value="F:ferroxidase activity"/>
    <property type="evidence" value="ECO:0007669"/>
    <property type="project" value="TreeGrafter"/>
</dbReference>
<dbReference type="GO" id="GO:0006879">
    <property type="term" value="P:intracellular iron ion homeostasis"/>
    <property type="evidence" value="ECO:0007669"/>
    <property type="project" value="UniProtKB-KW"/>
</dbReference>
<sequence length="188" mass="21534">MFSYSKPLFYPVHVQLRDPLFGQVLLEHYGGKDSEYSAATQYLNHRSNMHNRYLRDLLGLIAAEEMGHMEMIAVAIKKLGGPPLSYVNSQGVPWNMSYVDQNLDPIGMLQADVEAEARARILYDQHFEMTNDPGLKKMIKFLGSREDVHKHLFLKAQILILQGTPPEQFIELIHEYKMSLQTTDNLGL</sequence>
<name>A0A1Q8QKN0_9FIRM</name>